<gene>
    <name evidence="1" type="ORF">CAAU_1494</name>
</gene>
<evidence type="ECO:0000313" key="1">
    <source>
        <dbReference type="EMBL" id="CCJ33578.1"/>
    </source>
</evidence>
<proteinExistence type="predicted"/>
<dbReference type="Proteomes" id="UP000007652">
    <property type="component" value="Unassembled WGS sequence"/>
</dbReference>
<dbReference type="EMBL" id="CAKP01000082">
    <property type="protein sequence ID" value="CCJ33578.1"/>
    <property type="molecule type" value="Genomic_DNA"/>
</dbReference>
<dbReference type="STRING" id="857293.CAAU_1494"/>
<dbReference type="AlphaFoldDB" id="I7KUH7"/>
<keyword evidence="2" id="KW-1185">Reference proteome</keyword>
<accession>I7KUH7</accession>
<evidence type="ECO:0000313" key="2">
    <source>
        <dbReference type="Proteomes" id="UP000007652"/>
    </source>
</evidence>
<dbReference type="eggNOG" id="ENOG50340T9">
    <property type="taxonomic scope" value="Bacteria"/>
</dbReference>
<dbReference type="OrthoDB" id="9804799at2"/>
<protein>
    <submittedName>
        <fullName evidence="1">Uncharacterized protein</fullName>
    </submittedName>
</protein>
<name>I7KUH7_9CLOT</name>
<dbReference type="RefSeq" id="WP_008908842.1">
    <property type="nucleotide sequence ID" value="NZ_CAKP01000082.1"/>
</dbReference>
<organism evidence="1 2">
    <name type="scientific">Caloramator australicus RC3</name>
    <dbReference type="NCBI Taxonomy" id="857293"/>
    <lineage>
        <taxon>Bacteria</taxon>
        <taxon>Bacillati</taxon>
        <taxon>Bacillota</taxon>
        <taxon>Clostridia</taxon>
        <taxon>Eubacteriales</taxon>
        <taxon>Clostridiaceae</taxon>
        <taxon>Caloramator</taxon>
    </lineage>
</organism>
<sequence>MFYIKQMSHIITIFIIMFIMLPMVGCSTSEIPETTIDNTALFSTPSPTQSGKTETFSYGGLKLEVTNVREIKAESKTDDMGKSWEYKVFVCYPGARATILDADMSDPGLNADGKTHAKWAILSASGERTDIVDGMQPFDVSSNVVYIYDPESSLAVLKFEMCENDK</sequence>
<reference evidence="1 2" key="1">
    <citation type="journal article" date="2011" name="J. Bacteriol.">
        <title>Draft genome sequence of Caloramator australicus strain RC3T, a thermoanaerobe from the Great Artesian Basin of Australia.</title>
        <authorList>
            <person name="Ogg C.D."/>
            <person name="Patel B.K.C."/>
        </authorList>
    </citation>
    <scope>NUCLEOTIDE SEQUENCE [LARGE SCALE GENOMIC DNA]</scope>
    <source>
        <strain evidence="1 2">RC3</strain>
    </source>
</reference>
<comment type="caution">
    <text evidence="1">The sequence shown here is derived from an EMBL/GenBank/DDBJ whole genome shotgun (WGS) entry which is preliminary data.</text>
</comment>